<evidence type="ECO:0000259" key="4">
    <source>
        <dbReference type="Pfam" id="PF22692"/>
    </source>
</evidence>
<evidence type="ECO:0000259" key="2">
    <source>
        <dbReference type="Pfam" id="PF00460"/>
    </source>
</evidence>
<dbReference type="Pfam" id="PF22692">
    <property type="entry name" value="LlgE_F_G_D1"/>
    <property type="match status" value="1"/>
</dbReference>
<dbReference type="PANTHER" id="PTHR30435:SF19">
    <property type="entry name" value="FLAGELLAR BASAL-BODY ROD PROTEIN FLGG"/>
    <property type="match status" value="1"/>
</dbReference>
<dbReference type="NCBIfam" id="TIGR03506">
    <property type="entry name" value="FlgEFG_subfam"/>
    <property type="match status" value="1"/>
</dbReference>
<reference evidence="5" key="1">
    <citation type="submission" date="2018-05" db="EMBL/GenBank/DDBJ databases">
        <authorList>
            <person name="Lanie J.A."/>
            <person name="Ng W.-L."/>
            <person name="Kazmierczak K.M."/>
            <person name="Andrzejewski T.M."/>
            <person name="Davidsen T.M."/>
            <person name="Wayne K.J."/>
            <person name="Tettelin H."/>
            <person name="Glass J.I."/>
            <person name="Rusch D."/>
            <person name="Podicherti R."/>
            <person name="Tsui H.-C.T."/>
            <person name="Winkler M.E."/>
        </authorList>
    </citation>
    <scope>NUCLEOTIDE SEQUENCE</scope>
</reference>
<dbReference type="InterPro" id="IPR053967">
    <property type="entry name" value="LlgE_F_G-like_D1"/>
</dbReference>
<sequence>MKINLEILKHGLSAQTFKNDLVSNNLANINTTGYKRDVMFTDMLDVIDTNYDNKNVKTEFSQGTMKETGNPLDIAFSGRGFFVIENNGDEYYTRDGHFTVNSIGNLTTAEGFNVMGQGGIINVSTDGSKTGDFEISKLGEIFVNDEYIDMLKIVDFEDYIQLSKEGVNLFSANDNLKSYEPEMYMVFQRHLEGSNVNSVDEMVELISLQRNFESTQKAVRTLDEALGKAANDIGRYR</sequence>
<gene>
    <name evidence="5" type="ORF">METZ01_LOCUS198019</name>
</gene>
<dbReference type="Pfam" id="PF06429">
    <property type="entry name" value="Flg_bbr_C"/>
    <property type="match status" value="1"/>
</dbReference>
<evidence type="ECO:0000313" key="5">
    <source>
        <dbReference type="EMBL" id="SVB45165.1"/>
    </source>
</evidence>
<feature type="domain" description="Flagellar basal-body/hook protein C-terminal" evidence="3">
    <location>
        <begin position="188"/>
        <end position="231"/>
    </location>
</feature>
<protein>
    <recommendedName>
        <fullName evidence="6">Flagellar basal body protein</fullName>
    </recommendedName>
</protein>
<dbReference type="AlphaFoldDB" id="A0A382E3X4"/>
<dbReference type="InterPro" id="IPR019776">
    <property type="entry name" value="Flagellar_basal_body_rod_CS"/>
</dbReference>
<name>A0A382E3X4_9ZZZZ</name>
<feature type="domain" description="Flagellar hook protein FlgE/F/G-like D1" evidence="4">
    <location>
        <begin position="76"/>
        <end position="142"/>
    </location>
</feature>
<dbReference type="PANTHER" id="PTHR30435">
    <property type="entry name" value="FLAGELLAR PROTEIN"/>
    <property type="match status" value="1"/>
</dbReference>
<feature type="domain" description="Flagellar basal body rod protein N-terminal" evidence="2">
    <location>
        <begin position="10"/>
        <end position="35"/>
    </location>
</feature>
<dbReference type="PROSITE" id="PS00588">
    <property type="entry name" value="FLAGELLA_BB_ROD"/>
    <property type="match status" value="1"/>
</dbReference>
<dbReference type="InterPro" id="IPR010930">
    <property type="entry name" value="Flg_bb/hook_C_dom"/>
</dbReference>
<comment type="similarity">
    <text evidence="1">Belongs to the flagella basal body rod proteins family.</text>
</comment>
<organism evidence="5">
    <name type="scientific">marine metagenome</name>
    <dbReference type="NCBI Taxonomy" id="408172"/>
    <lineage>
        <taxon>unclassified sequences</taxon>
        <taxon>metagenomes</taxon>
        <taxon>ecological metagenomes</taxon>
    </lineage>
</organism>
<dbReference type="SUPFAM" id="SSF117143">
    <property type="entry name" value="Flagellar hook protein flgE"/>
    <property type="match status" value="1"/>
</dbReference>
<dbReference type="InterPro" id="IPR037925">
    <property type="entry name" value="FlgE/F/G-like"/>
</dbReference>
<evidence type="ECO:0008006" key="6">
    <source>
        <dbReference type="Google" id="ProtNLM"/>
    </source>
</evidence>
<dbReference type="GO" id="GO:0071978">
    <property type="term" value="P:bacterial-type flagellum-dependent swarming motility"/>
    <property type="evidence" value="ECO:0007669"/>
    <property type="project" value="TreeGrafter"/>
</dbReference>
<accession>A0A382E3X4</accession>
<dbReference type="Pfam" id="PF00460">
    <property type="entry name" value="Flg_bb_rod"/>
    <property type="match status" value="1"/>
</dbReference>
<evidence type="ECO:0000256" key="1">
    <source>
        <dbReference type="ARBA" id="ARBA00009677"/>
    </source>
</evidence>
<proteinExistence type="inferred from homology"/>
<dbReference type="InterPro" id="IPR001444">
    <property type="entry name" value="Flag_bb_rod_N"/>
</dbReference>
<dbReference type="GO" id="GO:0009288">
    <property type="term" value="C:bacterial-type flagellum"/>
    <property type="evidence" value="ECO:0007669"/>
    <property type="project" value="TreeGrafter"/>
</dbReference>
<dbReference type="EMBL" id="UINC01042475">
    <property type="protein sequence ID" value="SVB45165.1"/>
    <property type="molecule type" value="Genomic_DNA"/>
</dbReference>
<evidence type="ECO:0000259" key="3">
    <source>
        <dbReference type="Pfam" id="PF06429"/>
    </source>
</evidence>
<dbReference type="InterPro" id="IPR020013">
    <property type="entry name" value="Flagellar_FlgE/F/G"/>
</dbReference>